<dbReference type="EMBL" id="GBRH01168038">
    <property type="protein sequence ID" value="JAE29858.1"/>
    <property type="molecule type" value="Transcribed_RNA"/>
</dbReference>
<reference evidence="1" key="1">
    <citation type="submission" date="2014-09" db="EMBL/GenBank/DDBJ databases">
        <authorList>
            <person name="Magalhaes I.L.F."/>
            <person name="Oliveira U."/>
            <person name="Santos F.R."/>
            <person name="Vidigal T.H.D.A."/>
            <person name="Brescovit A.D."/>
            <person name="Santos A.J."/>
        </authorList>
    </citation>
    <scope>NUCLEOTIDE SEQUENCE</scope>
    <source>
        <tissue evidence="1">Shoot tissue taken approximately 20 cm above the soil surface</tissue>
    </source>
</reference>
<reference evidence="1" key="2">
    <citation type="journal article" date="2015" name="Data Brief">
        <title>Shoot transcriptome of the giant reed, Arundo donax.</title>
        <authorList>
            <person name="Barrero R.A."/>
            <person name="Guerrero F.D."/>
            <person name="Moolhuijzen P."/>
            <person name="Goolsby J.A."/>
            <person name="Tidwell J."/>
            <person name="Bellgard S.E."/>
            <person name="Bellgard M.I."/>
        </authorList>
    </citation>
    <scope>NUCLEOTIDE SEQUENCE</scope>
    <source>
        <tissue evidence="1">Shoot tissue taken approximately 20 cm above the soil surface</tissue>
    </source>
</reference>
<sequence>MCSATTHICLGWPRAS</sequence>
<name>A0A0A9HAB1_ARUDO</name>
<accession>A0A0A9HAB1</accession>
<dbReference type="AlphaFoldDB" id="A0A0A9HAB1"/>
<organism evidence="1">
    <name type="scientific">Arundo donax</name>
    <name type="common">Giant reed</name>
    <name type="synonym">Donax arundinaceus</name>
    <dbReference type="NCBI Taxonomy" id="35708"/>
    <lineage>
        <taxon>Eukaryota</taxon>
        <taxon>Viridiplantae</taxon>
        <taxon>Streptophyta</taxon>
        <taxon>Embryophyta</taxon>
        <taxon>Tracheophyta</taxon>
        <taxon>Spermatophyta</taxon>
        <taxon>Magnoliopsida</taxon>
        <taxon>Liliopsida</taxon>
        <taxon>Poales</taxon>
        <taxon>Poaceae</taxon>
        <taxon>PACMAD clade</taxon>
        <taxon>Arundinoideae</taxon>
        <taxon>Arundineae</taxon>
        <taxon>Arundo</taxon>
    </lineage>
</organism>
<proteinExistence type="predicted"/>
<protein>
    <submittedName>
        <fullName evidence="1">Uncharacterized protein</fullName>
    </submittedName>
</protein>
<evidence type="ECO:0000313" key="1">
    <source>
        <dbReference type="EMBL" id="JAE29858.1"/>
    </source>
</evidence>